<reference evidence="2" key="3">
    <citation type="submission" date="2025-09" db="UniProtKB">
        <authorList>
            <consortium name="Ensembl"/>
        </authorList>
    </citation>
    <scope>IDENTIFICATION</scope>
</reference>
<dbReference type="Ensembl" id="ENSDCDT00010052454.1">
    <property type="protein sequence ID" value="ENSDCDP00010042420.1"/>
    <property type="gene ID" value="ENSDCDG00010026708.1"/>
</dbReference>
<dbReference type="PANTHER" id="PTHR23171:SF17">
    <property type="entry name" value="TUFTELIN"/>
    <property type="match status" value="1"/>
</dbReference>
<gene>
    <name evidence="2" type="primary">tuft1b</name>
</gene>
<dbReference type="RefSeq" id="XP_028819049.1">
    <property type="nucleotide sequence ID" value="XM_028963216.1"/>
</dbReference>
<protein>
    <recommendedName>
        <fullName evidence="4">Tuftelin-like</fullName>
    </recommendedName>
</protein>
<dbReference type="AlphaFoldDB" id="A0AAY4DA17"/>
<dbReference type="GO" id="GO:0035556">
    <property type="term" value="P:intracellular signal transduction"/>
    <property type="evidence" value="ECO:0007669"/>
    <property type="project" value="TreeGrafter"/>
</dbReference>
<dbReference type="Proteomes" id="UP000694580">
    <property type="component" value="Chromosome 20"/>
</dbReference>
<proteinExistence type="predicted"/>
<reference evidence="2 3" key="1">
    <citation type="submission" date="2020-06" db="EMBL/GenBank/DDBJ databases">
        <authorList>
            <consortium name="Wellcome Sanger Institute Data Sharing"/>
        </authorList>
    </citation>
    <scope>NUCLEOTIDE SEQUENCE [LARGE SCALE GENOMIC DNA]</scope>
</reference>
<dbReference type="GeneTree" id="ENSGT00950000183065"/>
<evidence type="ECO:0008006" key="4">
    <source>
        <dbReference type="Google" id="ProtNLM"/>
    </source>
</evidence>
<organism evidence="2 3">
    <name type="scientific">Denticeps clupeoides</name>
    <name type="common">denticle herring</name>
    <dbReference type="NCBI Taxonomy" id="299321"/>
    <lineage>
        <taxon>Eukaryota</taxon>
        <taxon>Metazoa</taxon>
        <taxon>Chordata</taxon>
        <taxon>Craniata</taxon>
        <taxon>Vertebrata</taxon>
        <taxon>Euteleostomi</taxon>
        <taxon>Actinopterygii</taxon>
        <taxon>Neopterygii</taxon>
        <taxon>Teleostei</taxon>
        <taxon>Clupei</taxon>
        <taxon>Clupeiformes</taxon>
        <taxon>Denticipitoidei</taxon>
        <taxon>Denticipitidae</taxon>
        <taxon>Denticeps</taxon>
    </lineage>
</organism>
<evidence type="ECO:0000313" key="3">
    <source>
        <dbReference type="Proteomes" id="UP000694580"/>
    </source>
</evidence>
<evidence type="ECO:0000313" key="2">
    <source>
        <dbReference type="Ensembl" id="ENSDCDP00010042420.1"/>
    </source>
</evidence>
<reference evidence="2" key="2">
    <citation type="submission" date="2025-08" db="UniProtKB">
        <authorList>
            <consortium name="Ensembl"/>
        </authorList>
    </citation>
    <scope>IDENTIFICATION</scope>
</reference>
<feature type="coiled-coil region" evidence="1">
    <location>
        <begin position="57"/>
        <end position="217"/>
    </location>
</feature>
<evidence type="ECO:0000256" key="1">
    <source>
        <dbReference type="SAM" id="Coils"/>
    </source>
</evidence>
<dbReference type="GeneID" id="114769887"/>
<keyword evidence="3" id="KW-1185">Reference proteome</keyword>
<sequence>MWTDEPLQVQEVRYCLRTLQEQMAARHNNNNNNNKEDKVENGEKRAGLTGVGETSHLQEMESRHQEDKHLLEDQREDLLLCLDRQAERSRKAEREAEAQACKVQELRKLMGCMEEENRALRNGMADNEDELRQLRALKEEKQEQAQRSEELEQEVGVLREKFHHLNDMLNSQHRKVRHMIEQLQNSRTEIQARDRLIQDMEEKVAFLEAENREMRDQMQHFLGGQTPTSQQGLEHNDKVVYSKPLTPTNGNKNLPFIKIIETKT</sequence>
<dbReference type="InterPro" id="IPR051375">
    <property type="entry name" value="Tuftelin_GRINL1A/MYZAP/CCD68"/>
</dbReference>
<name>A0AAY4DA17_9TELE</name>
<accession>A0AAY4DA17</accession>
<keyword evidence="1" id="KW-0175">Coiled coil</keyword>
<dbReference type="PANTHER" id="PTHR23171">
    <property type="entry name" value="GDOWN1"/>
    <property type="match status" value="1"/>
</dbReference>